<reference evidence="2 3" key="1">
    <citation type="journal article" date="2013" name="Genome Announc.">
        <title>Draft Genome Sequence of the Methanotrophic Gammaproteobacterium Methyloglobulus morosus DSM 22980 Strain KoM1.</title>
        <authorList>
            <person name="Poehlein A."/>
            <person name="Deutzmann J.S."/>
            <person name="Daniel R."/>
            <person name="Simeonova D.D."/>
        </authorList>
    </citation>
    <scope>NUCLEOTIDE SEQUENCE [LARGE SCALE GENOMIC DNA]</scope>
    <source>
        <strain evidence="2 3">KoM1</strain>
    </source>
</reference>
<proteinExistence type="predicted"/>
<accession>V5C5L3</accession>
<organism evidence="2 3">
    <name type="scientific">Methyloglobulus morosus KoM1</name>
    <dbReference type="NCBI Taxonomy" id="1116472"/>
    <lineage>
        <taxon>Bacteria</taxon>
        <taxon>Pseudomonadati</taxon>
        <taxon>Pseudomonadota</taxon>
        <taxon>Gammaproteobacteria</taxon>
        <taxon>Methylococcales</taxon>
        <taxon>Methylococcaceae</taxon>
        <taxon>Methyloglobulus</taxon>
    </lineage>
</organism>
<evidence type="ECO:0000256" key="1">
    <source>
        <dbReference type="SAM" id="Phobius"/>
    </source>
</evidence>
<gene>
    <name evidence="2" type="ORF">MGMO_11c00640</name>
</gene>
<protein>
    <submittedName>
        <fullName evidence="2">Uncharacterized protein</fullName>
    </submittedName>
</protein>
<name>V5C5L3_9GAMM</name>
<feature type="transmembrane region" description="Helical" evidence="1">
    <location>
        <begin position="24"/>
        <end position="41"/>
    </location>
</feature>
<keyword evidence="1" id="KW-0472">Membrane</keyword>
<sequence>MFYNVIANNTNNDKRMKNLHHQQNLVFSILISTAIVFTLAGCSDEEKPKQEQAVVQDQTPKVEQHSFDHPHGPEVTDMQKHQFEHDFAAQCVDRELNNSTNKIEDAERLTKSCECIATYMMKDLTAQEAEKFITEHENPQSLRIKFEAAAYECLQEKAHPEGPKLFGKPQ</sequence>
<dbReference type="Proteomes" id="UP000017842">
    <property type="component" value="Unassembled WGS sequence"/>
</dbReference>
<dbReference type="EMBL" id="AYLO01000011">
    <property type="protein sequence ID" value="ESS73757.1"/>
    <property type="molecule type" value="Genomic_DNA"/>
</dbReference>
<keyword evidence="1" id="KW-0812">Transmembrane</keyword>
<evidence type="ECO:0000313" key="2">
    <source>
        <dbReference type="EMBL" id="ESS73757.1"/>
    </source>
</evidence>
<evidence type="ECO:0000313" key="3">
    <source>
        <dbReference type="Proteomes" id="UP000017842"/>
    </source>
</evidence>
<dbReference type="eggNOG" id="ENOG5031V3C">
    <property type="taxonomic scope" value="Bacteria"/>
</dbReference>
<keyword evidence="3" id="KW-1185">Reference proteome</keyword>
<keyword evidence="1" id="KW-1133">Transmembrane helix</keyword>
<dbReference type="AlphaFoldDB" id="V5C5L3"/>
<comment type="caution">
    <text evidence="2">The sequence shown here is derived from an EMBL/GenBank/DDBJ whole genome shotgun (WGS) entry which is preliminary data.</text>
</comment>